<feature type="region of interest" description="Disordered" evidence="1">
    <location>
        <begin position="201"/>
        <end position="220"/>
    </location>
</feature>
<proteinExistence type="predicted"/>
<comment type="caution">
    <text evidence="3">The sequence shown here is derived from an EMBL/GenBank/DDBJ whole genome shotgun (WGS) entry which is preliminary data.</text>
</comment>
<dbReference type="EMBL" id="JAFIQS010000012">
    <property type="protein sequence ID" value="KAG5164217.1"/>
    <property type="molecule type" value="Genomic_DNA"/>
</dbReference>
<protein>
    <submittedName>
        <fullName evidence="3">Uncharacterized protein</fullName>
    </submittedName>
</protein>
<keyword evidence="2" id="KW-0732">Signal</keyword>
<feature type="chain" id="PRO_5034987215" evidence="2">
    <location>
        <begin position="22"/>
        <end position="249"/>
    </location>
</feature>
<evidence type="ECO:0000256" key="2">
    <source>
        <dbReference type="SAM" id="SignalP"/>
    </source>
</evidence>
<evidence type="ECO:0000256" key="1">
    <source>
        <dbReference type="SAM" id="MobiDB-lite"/>
    </source>
</evidence>
<evidence type="ECO:0000313" key="3">
    <source>
        <dbReference type="EMBL" id="KAG5164217.1"/>
    </source>
</evidence>
<dbReference type="AlphaFoldDB" id="A0A8H7XP50"/>
<gene>
    <name evidence="3" type="ORF">JR316_010716</name>
</gene>
<feature type="compositionally biased region" description="Low complexity" evidence="1">
    <location>
        <begin position="204"/>
        <end position="220"/>
    </location>
</feature>
<organism evidence="3">
    <name type="scientific">Psilocybe cubensis</name>
    <name type="common">Psychedelic mushroom</name>
    <name type="synonym">Stropharia cubensis</name>
    <dbReference type="NCBI Taxonomy" id="181762"/>
    <lineage>
        <taxon>Eukaryota</taxon>
        <taxon>Fungi</taxon>
        <taxon>Dikarya</taxon>
        <taxon>Basidiomycota</taxon>
        <taxon>Agaricomycotina</taxon>
        <taxon>Agaricomycetes</taxon>
        <taxon>Agaricomycetidae</taxon>
        <taxon>Agaricales</taxon>
        <taxon>Agaricineae</taxon>
        <taxon>Strophariaceae</taxon>
        <taxon>Psilocybe</taxon>
    </lineage>
</organism>
<reference evidence="3" key="1">
    <citation type="submission" date="2021-02" db="EMBL/GenBank/DDBJ databases">
        <title>Psilocybe cubensis genome.</title>
        <authorList>
            <person name="Mckernan K.J."/>
            <person name="Crawford S."/>
            <person name="Trippe A."/>
            <person name="Kane L.T."/>
            <person name="Mclaughlin S."/>
        </authorList>
    </citation>
    <scope>NUCLEOTIDE SEQUENCE [LARGE SCALE GENOMIC DNA]</scope>
    <source>
        <strain evidence="3">MGC-MH-2018</strain>
    </source>
</reference>
<dbReference type="PROSITE" id="PS51257">
    <property type="entry name" value="PROKAR_LIPOPROTEIN"/>
    <property type="match status" value="1"/>
</dbReference>
<sequence>MHMKVLYPTLSLAACFVSASALTTRDSLASLGYLVSRQILTKASVTSLAIVVRTFEDSIGDQGCDDVTCMCSITVAAALQACINCAIRANPTPFVVDSAKTLSSSGYHLFQPSSALVMFFLTGYSTLCAPFPNTPAVTVPAVPGASSSSVIRSVTSTSTTSSIEDGTFSILPIFPTTSGPQSTISQTVPFPSTLSQITVRPSDTESLSSSSSPSATADPGAPSSLGFKNGASNVLWVTIGAAIGVVLII</sequence>
<name>A0A8H7XP50_PSICU</name>
<feature type="signal peptide" evidence="2">
    <location>
        <begin position="1"/>
        <end position="21"/>
    </location>
</feature>
<accession>A0A8H7XP50</accession>